<keyword evidence="1" id="KW-0540">Nuclease</keyword>
<organism evidence="5 6">
    <name type="scientific">Gouania willdenowi</name>
    <name type="common">Blunt-snouted clingfish</name>
    <name type="synonym">Lepadogaster willdenowi</name>
    <dbReference type="NCBI Taxonomy" id="441366"/>
    <lineage>
        <taxon>Eukaryota</taxon>
        <taxon>Metazoa</taxon>
        <taxon>Chordata</taxon>
        <taxon>Craniata</taxon>
        <taxon>Vertebrata</taxon>
        <taxon>Euteleostomi</taxon>
        <taxon>Actinopterygii</taxon>
        <taxon>Neopterygii</taxon>
        <taxon>Teleostei</taxon>
        <taxon>Neoteleostei</taxon>
        <taxon>Acanthomorphata</taxon>
        <taxon>Ovalentaria</taxon>
        <taxon>Blenniimorphae</taxon>
        <taxon>Blenniiformes</taxon>
        <taxon>Gobiesocoidei</taxon>
        <taxon>Gobiesocidae</taxon>
        <taxon>Gobiesocinae</taxon>
        <taxon>Gouania</taxon>
    </lineage>
</organism>
<dbReference type="GO" id="GO:0003676">
    <property type="term" value="F:nucleic acid binding"/>
    <property type="evidence" value="ECO:0007669"/>
    <property type="project" value="InterPro"/>
</dbReference>
<name>A0A8C5D0S7_GOUWI</name>
<keyword evidence="2" id="KW-0378">Hydrolase</keyword>
<dbReference type="CDD" id="cd06133">
    <property type="entry name" value="ERI-1_3'hExo_like"/>
    <property type="match status" value="1"/>
</dbReference>
<dbReference type="Ensembl" id="ENSGWIT00000000481.1">
    <property type="protein sequence ID" value="ENSGWIP00000000430.1"/>
    <property type="gene ID" value="ENSGWIG00000000286.1"/>
</dbReference>
<evidence type="ECO:0000259" key="4">
    <source>
        <dbReference type="Pfam" id="PF00929"/>
    </source>
</evidence>
<dbReference type="GO" id="GO:0000175">
    <property type="term" value="F:3'-5'-RNA exonuclease activity"/>
    <property type="evidence" value="ECO:0007669"/>
    <property type="project" value="InterPro"/>
</dbReference>
<dbReference type="PANTHER" id="PTHR23044:SF61">
    <property type="entry name" value="3'-5' EXORIBONUCLEASE 1-RELATED"/>
    <property type="match status" value="1"/>
</dbReference>
<dbReference type="SUPFAM" id="SSF53098">
    <property type="entry name" value="Ribonuclease H-like"/>
    <property type="match status" value="1"/>
</dbReference>
<proteinExistence type="predicted"/>
<reference evidence="5" key="3">
    <citation type="submission" date="2025-09" db="UniProtKB">
        <authorList>
            <consortium name="Ensembl"/>
        </authorList>
    </citation>
    <scope>IDENTIFICATION</scope>
</reference>
<dbReference type="InterPro" id="IPR012337">
    <property type="entry name" value="RNaseH-like_sf"/>
</dbReference>
<gene>
    <name evidence="5" type="primary">eri2</name>
</gene>
<dbReference type="PANTHER" id="PTHR23044">
    <property type="entry name" value="3'-5' EXONUCLEASE ERI1-RELATED"/>
    <property type="match status" value="1"/>
</dbReference>
<feature type="domain" description="Exonuclease" evidence="4">
    <location>
        <begin position="29"/>
        <end position="99"/>
    </location>
</feature>
<reference evidence="5" key="1">
    <citation type="submission" date="2020-06" db="EMBL/GenBank/DDBJ databases">
        <authorList>
            <consortium name="Wellcome Sanger Institute Data Sharing"/>
        </authorList>
    </citation>
    <scope>NUCLEOTIDE SEQUENCE [LARGE SCALE GENOMIC DNA]</scope>
</reference>
<protein>
    <recommendedName>
        <fullName evidence="4">Exonuclease domain-containing protein</fullName>
    </recommendedName>
</protein>
<keyword evidence="3" id="KW-0269">Exonuclease</keyword>
<evidence type="ECO:0000256" key="2">
    <source>
        <dbReference type="ARBA" id="ARBA00022801"/>
    </source>
</evidence>
<dbReference type="Pfam" id="PF00929">
    <property type="entry name" value="RNase_T"/>
    <property type="match status" value="1"/>
</dbReference>
<evidence type="ECO:0000313" key="5">
    <source>
        <dbReference type="Ensembl" id="ENSGWIP00000000430.1"/>
    </source>
</evidence>
<dbReference type="Gene3D" id="3.30.420.10">
    <property type="entry name" value="Ribonuclease H-like superfamily/Ribonuclease H"/>
    <property type="match status" value="1"/>
</dbReference>
<dbReference type="InterPro" id="IPR036397">
    <property type="entry name" value="RNaseH_sf"/>
</dbReference>
<dbReference type="Proteomes" id="UP000694680">
    <property type="component" value="Chromosome 1"/>
</dbReference>
<sequence>FFNLTLCRELGLLQRRNQSSSVPKKTVGSIEFPAVLLNTRTGEIDSEFHNYVQPQEHPVLSEFCTELTGITQIQVEAGIPLHICLSQFNRWLQTLQHTMGVVFPNEQRNTSAPSATENMCTFLTWSDWDLGVCLQYECKRKQLHKPDVLNSWIDLRSTYRVSGFYFW</sequence>
<dbReference type="AlphaFoldDB" id="A0A8C5D0S7"/>
<evidence type="ECO:0000313" key="6">
    <source>
        <dbReference type="Proteomes" id="UP000694680"/>
    </source>
</evidence>
<accession>A0A8C5D0S7</accession>
<dbReference type="InterPro" id="IPR051274">
    <property type="entry name" value="3-5_Exoribonuclease"/>
</dbReference>
<dbReference type="InterPro" id="IPR047201">
    <property type="entry name" value="ERI-1_3'hExo-like"/>
</dbReference>
<evidence type="ECO:0000256" key="3">
    <source>
        <dbReference type="ARBA" id="ARBA00022839"/>
    </source>
</evidence>
<evidence type="ECO:0000256" key="1">
    <source>
        <dbReference type="ARBA" id="ARBA00022722"/>
    </source>
</evidence>
<dbReference type="InterPro" id="IPR013520">
    <property type="entry name" value="Ribonucl_H"/>
</dbReference>
<keyword evidence="6" id="KW-1185">Reference proteome</keyword>
<reference evidence="5" key="2">
    <citation type="submission" date="2025-08" db="UniProtKB">
        <authorList>
            <consortium name="Ensembl"/>
        </authorList>
    </citation>
    <scope>IDENTIFICATION</scope>
</reference>